<comment type="caution">
    <text evidence="1">The sequence shown here is derived from an EMBL/GenBank/DDBJ whole genome shotgun (WGS) entry which is preliminary data.</text>
</comment>
<keyword evidence="2" id="KW-1185">Reference proteome</keyword>
<dbReference type="RefSeq" id="WP_379022722.1">
    <property type="nucleotide sequence ID" value="NZ_JBHUGY010000036.1"/>
</dbReference>
<sequence length="73" mass="8123">MQIARDWNVPASGAGFVTRFNVLKSLVDRYRVEHAGSKAHLGYWIPAEDLDDFNKAIVGKIEVTAIFGRDMTG</sequence>
<protein>
    <submittedName>
        <fullName evidence="1">Uncharacterized protein</fullName>
    </submittedName>
</protein>
<evidence type="ECO:0000313" key="2">
    <source>
        <dbReference type="Proteomes" id="UP001597349"/>
    </source>
</evidence>
<name>A0ABW4WHB9_9HYPH</name>
<proteinExistence type="predicted"/>
<evidence type="ECO:0000313" key="1">
    <source>
        <dbReference type="EMBL" id="MFD2055971.1"/>
    </source>
</evidence>
<gene>
    <name evidence="1" type="ORF">ACFSQT_23775</name>
</gene>
<reference evidence="2" key="1">
    <citation type="journal article" date="2019" name="Int. J. Syst. Evol. Microbiol.">
        <title>The Global Catalogue of Microorganisms (GCM) 10K type strain sequencing project: providing services to taxonomists for standard genome sequencing and annotation.</title>
        <authorList>
            <consortium name="The Broad Institute Genomics Platform"/>
            <consortium name="The Broad Institute Genome Sequencing Center for Infectious Disease"/>
            <person name="Wu L."/>
            <person name="Ma J."/>
        </authorList>
    </citation>
    <scope>NUCLEOTIDE SEQUENCE [LARGE SCALE GENOMIC DNA]</scope>
    <source>
        <strain evidence="2">CGMCC 1.16226</strain>
    </source>
</reference>
<accession>A0ABW4WHB9</accession>
<organism evidence="1 2">
    <name type="scientific">Mesorhizobium calcicola</name>
    <dbReference type="NCBI Taxonomy" id="1300310"/>
    <lineage>
        <taxon>Bacteria</taxon>
        <taxon>Pseudomonadati</taxon>
        <taxon>Pseudomonadota</taxon>
        <taxon>Alphaproteobacteria</taxon>
        <taxon>Hyphomicrobiales</taxon>
        <taxon>Phyllobacteriaceae</taxon>
        <taxon>Mesorhizobium</taxon>
    </lineage>
</organism>
<dbReference type="EMBL" id="JBHUGY010000036">
    <property type="protein sequence ID" value="MFD2055971.1"/>
    <property type="molecule type" value="Genomic_DNA"/>
</dbReference>
<dbReference type="Proteomes" id="UP001597349">
    <property type="component" value="Unassembled WGS sequence"/>
</dbReference>